<reference evidence="2" key="1">
    <citation type="journal article" date="2019" name="Int. J. Syst. Evol. Microbiol.">
        <title>The Global Catalogue of Microorganisms (GCM) 10K type strain sequencing project: providing services to taxonomists for standard genome sequencing and annotation.</title>
        <authorList>
            <consortium name="The Broad Institute Genomics Platform"/>
            <consortium name="The Broad Institute Genome Sequencing Center for Infectious Disease"/>
            <person name="Wu L."/>
            <person name="Ma J."/>
        </authorList>
    </citation>
    <scope>NUCLEOTIDE SEQUENCE [LARGE SCALE GENOMIC DNA]</scope>
    <source>
        <strain evidence="2">CGMCC 1.7693</strain>
    </source>
</reference>
<name>A0ABQ2NRC7_9BACI</name>
<dbReference type="EMBL" id="BMLW01000002">
    <property type="protein sequence ID" value="GGP08732.1"/>
    <property type="molecule type" value="Genomic_DNA"/>
</dbReference>
<comment type="caution">
    <text evidence="1">The sequence shown here is derived from an EMBL/GenBank/DDBJ whole genome shotgun (WGS) entry which is preliminary data.</text>
</comment>
<gene>
    <name evidence="1" type="ORF">GCM10011346_09990</name>
</gene>
<protein>
    <submittedName>
        <fullName evidence="1">Uncharacterized protein</fullName>
    </submittedName>
</protein>
<keyword evidence="2" id="KW-1185">Reference proteome</keyword>
<proteinExistence type="predicted"/>
<sequence length="47" mass="5586">MSALDIKYMNELFRIEEGIDKNIETARILNNLEYVLLVILLEFSFIH</sequence>
<dbReference type="RefSeq" id="WP_229720103.1">
    <property type="nucleotide sequence ID" value="NZ_BMLW01000002.1"/>
</dbReference>
<evidence type="ECO:0000313" key="2">
    <source>
        <dbReference type="Proteomes" id="UP000641206"/>
    </source>
</evidence>
<evidence type="ECO:0000313" key="1">
    <source>
        <dbReference type="EMBL" id="GGP08732.1"/>
    </source>
</evidence>
<dbReference type="Proteomes" id="UP000641206">
    <property type="component" value="Unassembled WGS sequence"/>
</dbReference>
<organism evidence="1 2">
    <name type="scientific">Oceanobacillus neutriphilus</name>
    <dbReference type="NCBI Taxonomy" id="531815"/>
    <lineage>
        <taxon>Bacteria</taxon>
        <taxon>Bacillati</taxon>
        <taxon>Bacillota</taxon>
        <taxon>Bacilli</taxon>
        <taxon>Bacillales</taxon>
        <taxon>Bacillaceae</taxon>
        <taxon>Oceanobacillus</taxon>
    </lineage>
</organism>
<accession>A0ABQ2NRC7</accession>